<dbReference type="Proteomes" id="UP000215914">
    <property type="component" value="Unassembled WGS sequence"/>
</dbReference>
<organism evidence="1 2">
    <name type="scientific">Helianthus annuus</name>
    <name type="common">Common sunflower</name>
    <dbReference type="NCBI Taxonomy" id="4232"/>
    <lineage>
        <taxon>Eukaryota</taxon>
        <taxon>Viridiplantae</taxon>
        <taxon>Streptophyta</taxon>
        <taxon>Embryophyta</taxon>
        <taxon>Tracheophyta</taxon>
        <taxon>Spermatophyta</taxon>
        <taxon>Magnoliopsida</taxon>
        <taxon>eudicotyledons</taxon>
        <taxon>Gunneridae</taxon>
        <taxon>Pentapetalae</taxon>
        <taxon>asterids</taxon>
        <taxon>campanulids</taxon>
        <taxon>Asterales</taxon>
        <taxon>Asteraceae</taxon>
        <taxon>Asteroideae</taxon>
        <taxon>Heliantheae alliance</taxon>
        <taxon>Heliantheae</taxon>
        <taxon>Helianthus</taxon>
    </lineage>
</organism>
<reference evidence="1" key="2">
    <citation type="submission" date="2020-06" db="EMBL/GenBank/DDBJ databases">
        <title>Helianthus annuus Genome sequencing and assembly Release 2.</title>
        <authorList>
            <person name="Gouzy J."/>
            <person name="Langlade N."/>
            <person name="Munos S."/>
        </authorList>
    </citation>
    <scope>NUCLEOTIDE SEQUENCE</scope>
    <source>
        <tissue evidence="1">Leaves</tissue>
    </source>
</reference>
<accession>A0A9K3I788</accession>
<sequence length="45" mass="5446">MQSTQQFLQEDVEVIGLGYDLMMTRSFKLDGDVWTMVWYWLKWLG</sequence>
<dbReference type="Gramene" id="mRNA:HanXRQr2_Chr09g0395991">
    <property type="protein sequence ID" value="mRNA:HanXRQr2_Chr09g0395991"/>
    <property type="gene ID" value="HanXRQr2_Chr09g0395991"/>
</dbReference>
<comment type="caution">
    <text evidence="1">The sequence shown here is derived from an EMBL/GenBank/DDBJ whole genome shotgun (WGS) entry which is preliminary data.</text>
</comment>
<proteinExistence type="predicted"/>
<evidence type="ECO:0000313" key="2">
    <source>
        <dbReference type="Proteomes" id="UP000215914"/>
    </source>
</evidence>
<keyword evidence="2" id="KW-1185">Reference proteome</keyword>
<dbReference type="AlphaFoldDB" id="A0A9K3I788"/>
<gene>
    <name evidence="1" type="ORF">HanXRQr2_Chr09g0395991</name>
</gene>
<reference evidence="1" key="1">
    <citation type="journal article" date="2017" name="Nature">
        <title>The sunflower genome provides insights into oil metabolism, flowering and Asterid evolution.</title>
        <authorList>
            <person name="Badouin H."/>
            <person name="Gouzy J."/>
            <person name="Grassa C.J."/>
            <person name="Murat F."/>
            <person name="Staton S.E."/>
            <person name="Cottret L."/>
            <person name="Lelandais-Briere C."/>
            <person name="Owens G.L."/>
            <person name="Carrere S."/>
            <person name="Mayjonade B."/>
            <person name="Legrand L."/>
            <person name="Gill N."/>
            <person name="Kane N.C."/>
            <person name="Bowers J.E."/>
            <person name="Hubner S."/>
            <person name="Bellec A."/>
            <person name="Berard A."/>
            <person name="Berges H."/>
            <person name="Blanchet N."/>
            <person name="Boniface M.C."/>
            <person name="Brunel D."/>
            <person name="Catrice O."/>
            <person name="Chaidir N."/>
            <person name="Claudel C."/>
            <person name="Donnadieu C."/>
            <person name="Faraut T."/>
            <person name="Fievet G."/>
            <person name="Helmstetter N."/>
            <person name="King M."/>
            <person name="Knapp S.J."/>
            <person name="Lai Z."/>
            <person name="Le Paslier M.C."/>
            <person name="Lippi Y."/>
            <person name="Lorenzon L."/>
            <person name="Mandel J.R."/>
            <person name="Marage G."/>
            <person name="Marchand G."/>
            <person name="Marquand E."/>
            <person name="Bret-Mestries E."/>
            <person name="Morien E."/>
            <person name="Nambeesan S."/>
            <person name="Nguyen T."/>
            <person name="Pegot-Espagnet P."/>
            <person name="Pouilly N."/>
            <person name="Raftis F."/>
            <person name="Sallet E."/>
            <person name="Schiex T."/>
            <person name="Thomas J."/>
            <person name="Vandecasteele C."/>
            <person name="Vares D."/>
            <person name="Vear F."/>
            <person name="Vautrin S."/>
            <person name="Crespi M."/>
            <person name="Mangin B."/>
            <person name="Burke J.M."/>
            <person name="Salse J."/>
            <person name="Munos S."/>
            <person name="Vincourt P."/>
            <person name="Rieseberg L.H."/>
            <person name="Langlade N.B."/>
        </authorList>
    </citation>
    <scope>NUCLEOTIDE SEQUENCE</scope>
    <source>
        <tissue evidence="1">Leaves</tissue>
    </source>
</reference>
<dbReference type="EMBL" id="MNCJ02000324">
    <property type="protein sequence ID" value="KAF5791546.1"/>
    <property type="molecule type" value="Genomic_DNA"/>
</dbReference>
<name>A0A9K3I788_HELAN</name>
<protein>
    <submittedName>
        <fullName evidence="1">Uncharacterized protein</fullName>
    </submittedName>
</protein>
<evidence type="ECO:0000313" key="1">
    <source>
        <dbReference type="EMBL" id="KAF5791546.1"/>
    </source>
</evidence>